<keyword evidence="2" id="KW-1185">Reference proteome</keyword>
<dbReference type="RefSeq" id="WP_184096868.1">
    <property type="nucleotide sequence ID" value="NZ_JACHHN010000001.1"/>
</dbReference>
<proteinExistence type="predicted"/>
<evidence type="ECO:0000313" key="1">
    <source>
        <dbReference type="EMBL" id="MBB5189612.1"/>
    </source>
</evidence>
<accession>A0A840RB98</accession>
<comment type="caution">
    <text evidence="1">The sequence shown here is derived from an EMBL/GenBank/DDBJ whole genome shotgun (WGS) entry which is preliminary data.</text>
</comment>
<organism evidence="1 2">
    <name type="scientific">Silvimonas terrae</name>
    <dbReference type="NCBI Taxonomy" id="300266"/>
    <lineage>
        <taxon>Bacteria</taxon>
        <taxon>Pseudomonadati</taxon>
        <taxon>Pseudomonadota</taxon>
        <taxon>Betaproteobacteria</taxon>
        <taxon>Neisseriales</taxon>
        <taxon>Chitinibacteraceae</taxon>
        <taxon>Silvimonas</taxon>
    </lineage>
</organism>
<dbReference type="Proteomes" id="UP000543030">
    <property type="component" value="Unassembled WGS sequence"/>
</dbReference>
<dbReference type="EMBL" id="JACHHN010000001">
    <property type="protein sequence ID" value="MBB5189612.1"/>
    <property type="molecule type" value="Genomic_DNA"/>
</dbReference>
<name>A0A840RB98_9NEIS</name>
<sequence>MIIYVQYADSTKAKITAYFAAPQDAEAYPNQGETDTSDPLWKSYYDGFPASMQANLPAPMAS</sequence>
<evidence type="ECO:0000313" key="2">
    <source>
        <dbReference type="Proteomes" id="UP000543030"/>
    </source>
</evidence>
<dbReference type="AlphaFoldDB" id="A0A840RB98"/>
<protein>
    <submittedName>
        <fullName evidence="1">Uncharacterized protein</fullName>
    </submittedName>
</protein>
<gene>
    <name evidence="1" type="ORF">HNQ50_000322</name>
</gene>
<reference evidence="1 2" key="1">
    <citation type="submission" date="2020-08" db="EMBL/GenBank/DDBJ databases">
        <title>Genomic Encyclopedia of Type Strains, Phase IV (KMG-IV): sequencing the most valuable type-strain genomes for metagenomic binning, comparative biology and taxonomic classification.</title>
        <authorList>
            <person name="Goeker M."/>
        </authorList>
    </citation>
    <scope>NUCLEOTIDE SEQUENCE [LARGE SCALE GENOMIC DNA]</scope>
    <source>
        <strain evidence="1 2">DSM 18233</strain>
    </source>
</reference>